<feature type="transmembrane region" description="Helical" evidence="6">
    <location>
        <begin position="239"/>
        <end position="260"/>
    </location>
</feature>
<gene>
    <name evidence="7" type="ORF">RYS15_00020</name>
</gene>
<name>A0ABU3VRY3_9GAMM</name>
<evidence type="ECO:0000256" key="6">
    <source>
        <dbReference type="SAM" id="Phobius"/>
    </source>
</evidence>
<dbReference type="Pfam" id="PF03706">
    <property type="entry name" value="LPG_synthase_TM"/>
    <property type="match status" value="1"/>
</dbReference>
<keyword evidence="4 6" id="KW-1133">Transmembrane helix</keyword>
<evidence type="ECO:0000256" key="1">
    <source>
        <dbReference type="ARBA" id="ARBA00004651"/>
    </source>
</evidence>
<protein>
    <submittedName>
        <fullName evidence="7">Lysylphosphatidylglycerol synthase transmembrane domain-containing protein</fullName>
    </submittedName>
</protein>
<proteinExistence type="predicted"/>
<comment type="subcellular location">
    <subcellularLocation>
        <location evidence="1">Cell membrane</location>
        <topology evidence="1">Multi-pass membrane protein</topology>
    </subcellularLocation>
</comment>
<evidence type="ECO:0000256" key="2">
    <source>
        <dbReference type="ARBA" id="ARBA00022475"/>
    </source>
</evidence>
<keyword evidence="8" id="KW-1185">Reference proteome</keyword>
<evidence type="ECO:0000313" key="8">
    <source>
        <dbReference type="Proteomes" id="UP001269819"/>
    </source>
</evidence>
<sequence>MSTAISVNGWRLKALVFSVVAAASGYLAFSLWGGWQDVVAAFVQIGVVGTGLALALSLVNYGLRFVRWQLYLTNLSYPVSWPPSLRIYLAGFALTTTPGKAGEAFRGVLLKQRGVPFPASLAAFVSERLSDLVAVVLLALFGLAQYPQARPIVLAGVIGIVGVLVVISSKTLLSRIEGWASARPGKVMALVVHLTDMLASARHCHRPGLLVCATAISLVAWGAEALAFYWVLDWLGADISLSFAVFVYALSMLAGALSFLPGGLGSAEAVMVSLLVFKGMAMPAAVAATVFIRLATLWFAVGIGLVALIGSRHGESATPPGGSV</sequence>
<evidence type="ECO:0000256" key="5">
    <source>
        <dbReference type="ARBA" id="ARBA00023136"/>
    </source>
</evidence>
<keyword evidence="3 6" id="KW-0812">Transmembrane</keyword>
<feature type="transmembrane region" description="Helical" evidence="6">
    <location>
        <begin position="280"/>
        <end position="309"/>
    </location>
</feature>
<keyword evidence="5 6" id="KW-0472">Membrane</keyword>
<reference evidence="7 8" key="1">
    <citation type="submission" date="2023-10" db="EMBL/GenBank/DDBJ databases">
        <title>Characteristics and mechanism of a salt-tolerant marine origin heterotrophic nitrifying- aerobic denitrifying bacteria Marinobacter xestospongiae HN1.</title>
        <authorList>
            <person name="Qi R."/>
        </authorList>
    </citation>
    <scope>NUCLEOTIDE SEQUENCE [LARGE SCALE GENOMIC DNA]</scope>
    <source>
        <strain evidence="7 8">HN1</strain>
    </source>
</reference>
<feature type="transmembrane region" description="Helical" evidence="6">
    <location>
        <begin position="152"/>
        <end position="173"/>
    </location>
</feature>
<evidence type="ECO:0000256" key="3">
    <source>
        <dbReference type="ARBA" id="ARBA00022692"/>
    </source>
</evidence>
<feature type="transmembrane region" description="Helical" evidence="6">
    <location>
        <begin position="208"/>
        <end position="232"/>
    </location>
</feature>
<dbReference type="InterPro" id="IPR022791">
    <property type="entry name" value="L-PG_synthase/AglD"/>
</dbReference>
<dbReference type="NCBIfam" id="TIGR00374">
    <property type="entry name" value="flippase-like domain"/>
    <property type="match status" value="1"/>
</dbReference>
<accession>A0ABU3VRY3</accession>
<dbReference type="PANTHER" id="PTHR39087">
    <property type="entry name" value="UPF0104 MEMBRANE PROTEIN MJ1595"/>
    <property type="match status" value="1"/>
</dbReference>
<dbReference type="Proteomes" id="UP001269819">
    <property type="component" value="Unassembled WGS sequence"/>
</dbReference>
<evidence type="ECO:0000256" key="4">
    <source>
        <dbReference type="ARBA" id="ARBA00022989"/>
    </source>
</evidence>
<dbReference type="RefSeq" id="WP_316972072.1">
    <property type="nucleotide sequence ID" value="NZ_JAWIIJ010000001.1"/>
</dbReference>
<feature type="transmembrane region" description="Helical" evidence="6">
    <location>
        <begin position="12"/>
        <end position="32"/>
    </location>
</feature>
<dbReference type="EMBL" id="JAWIIJ010000001">
    <property type="protein sequence ID" value="MDV2077040.1"/>
    <property type="molecule type" value="Genomic_DNA"/>
</dbReference>
<feature type="transmembrane region" description="Helical" evidence="6">
    <location>
        <begin position="129"/>
        <end position="146"/>
    </location>
</feature>
<evidence type="ECO:0000313" key="7">
    <source>
        <dbReference type="EMBL" id="MDV2077040.1"/>
    </source>
</evidence>
<organism evidence="7 8">
    <name type="scientific">Marinobacter xestospongiae</name>
    <dbReference type="NCBI Taxonomy" id="994319"/>
    <lineage>
        <taxon>Bacteria</taxon>
        <taxon>Pseudomonadati</taxon>
        <taxon>Pseudomonadota</taxon>
        <taxon>Gammaproteobacteria</taxon>
        <taxon>Pseudomonadales</taxon>
        <taxon>Marinobacteraceae</taxon>
        <taxon>Marinobacter</taxon>
    </lineage>
</organism>
<dbReference type="PANTHER" id="PTHR39087:SF2">
    <property type="entry name" value="UPF0104 MEMBRANE PROTEIN MJ1595"/>
    <property type="match status" value="1"/>
</dbReference>
<keyword evidence="2" id="KW-1003">Cell membrane</keyword>
<feature type="transmembrane region" description="Helical" evidence="6">
    <location>
        <begin position="38"/>
        <end position="63"/>
    </location>
</feature>
<comment type="caution">
    <text evidence="7">The sequence shown here is derived from an EMBL/GenBank/DDBJ whole genome shotgun (WGS) entry which is preliminary data.</text>
</comment>